<dbReference type="AlphaFoldDB" id="A0A397W281"/>
<dbReference type="EMBL" id="QKWP01000100">
    <property type="protein sequence ID" value="RIB27379.1"/>
    <property type="molecule type" value="Genomic_DNA"/>
</dbReference>
<comment type="caution">
    <text evidence="2">The sequence shown here is derived from an EMBL/GenBank/DDBJ whole genome shotgun (WGS) entry which is preliminary data.</text>
</comment>
<dbReference type="InterPro" id="IPR011009">
    <property type="entry name" value="Kinase-like_dom_sf"/>
</dbReference>
<dbReference type="Gene3D" id="1.10.510.10">
    <property type="entry name" value="Transferase(Phosphotransferase) domain 1"/>
    <property type="match status" value="1"/>
</dbReference>
<evidence type="ECO:0000259" key="1">
    <source>
        <dbReference type="PROSITE" id="PS50011"/>
    </source>
</evidence>
<accession>A0A397W281</accession>
<dbReference type="GO" id="GO:0005524">
    <property type="term" value="F:ATP binding"/>
    <property type="evidence" value="ECO:0007669"/>
    <property type="project" value="InterPro"/>
</dbReference>
<name>A0A397W281_9GLOM</name>
<dbReference type="InterPro" id="IPR000719">
    <property type="entry name" value="Prot_kinase_dom"/>
</dbReference>
<dbReference type="PROSITE" id="PS50011">
    <property type="entry name" value="PROTEIN_KINASE_DOM"/>
    <property type="match status" value="1"/>
</dbReference>
<dbReference type="OrthoDB" id="2396740at2759"/>
<feature type="domain" description="Protein kinase" evidence="1">
    <location>
        <begin position="1"/>
        <end position="176"/>
    </location>
</feature>
<organism evidence="2 3">
    <name type="scientific">Gigaspora rosea</name>
    <dbReference type="NCBI Taxonomy" id="44941"/>
    <lineage>
        <taxon>Eukaryota</taxon>
        <taxon>Fungi</taxon>
        <taxon>Fungi incertae sedis</taxon>
        <taxon>Mucoromycota</taxon>
        <taxon>Glomeromycotina</taxon>
        <taxon>Glomeromycetes</taxon>
        <taxon>Diversisporales</taxon>
        <taxon>Gigasporaceae</taxon>
        <taxon>Gigaspora</taxon>
    </lineage>
</organism>
<sequence>MGSLRDNLYYVSKMEWEKKLLLLTSIASDLQKIHSQGLIHRDLHSGNILLRNLYSAYIADLGLSALVNIGSSNNQICGIPPYIAPEVLSNGNKEYSTASDVYSFGIIAYEVVSGLPVYHDIPHDINLLSAIYNGLRPSIPQHVPKLVKELIIKCWDGQKDKRPTSEDIFNTLNMWDSSILSDTSTEMDTQISSDETVELIPIHVKIHSEVTYTSRKFAPLSSKYIINSD</sequence>
<dbReference type="GO" id="GO:0004672">
    <property type="term" value="F:protein kinase activity"/>
    <property type="evidence" value="ECO:0007669"/>
    <property type="project" value="InterPro"/>
</dbReference>
<dbReference type="Pfam" id="PF07714">
    <property type="entry name" value="PK_Tyr_Ser-Thr"/>
    <property type="match status" value="1"/>
</dbReference>
<dbReference type="InterPro" id="IPR050167">
    <property type="entry name" value="Ser_Thr_protein_kinase"/>
</dbReference>
<dbReference type="GO" id="GO:0005737">
    <property type="term" value="C:cytoplasm"/>
    <property type="evidence" value="ECO:0007669"/>
    <property type="project" value="TreeGrafter"/>
</dbReference>
<dbReference type="SUPFAM" id="SSF56112">
    <property type="entry name" value="Protein kinase-like (PK-like)"/>
    <property type="match status" value="1"/>
</dbReference>
<evidence type="ECO:0000313" key="3">
    <source>
        <dbReference type="Proteomes" id="UP000266673"/>
    </source>
</evidence>
<keyword evidence="2" id="KW-0418">Kinase</keyword>
<dbReference type="STRING" id="44941.A0A397W281"/>
<dbReference type="PANTHER" id="PTHR23257">
    <property type="entry name" value="SERINE-THREONINE PROTEIN KINASE"/>
    <property type="match status" value="1"/>
</dbReference>
<dbReference type="GO" id="GO:0007165">
    <property type="term" value="P:signal transduction"/>
    <property type="evidence" value="ECO:0007669"/>
    <property type="project" value="TreeGrafter"/>
</dbReference>
<protein>
    <submittedName>
        <fullName evidence="2">Kinase-like domain-containing protein</fullName>
    </submittedName>
</protein>
<evidence type="ECO:0000313" key="2">
    <source>
        <dbReference type="EMBL" id="RIB27379.1"/>
    </source>
</evidence>
<reference evidence="2 3" key="1">
    <citation type="submission" date="2018-06" db="EMBL/GenBank/DDBJ databases">
        <title>Comparative genomics reveals the genomic features of Rhizophagus irregularis, R. cerebriforme, R. diaphanum and Gigaspora rosea, and their symbiotic lifestyle signature.</title>
        <authorList>
            <person name="Morin E."/>
            <person name="San Clemente H."/>
            <person name="Chen E.C.H."/>
            <person name="De La Providencia I."/>
            <person name="Hainaut M."/>
            <person name="Kuo A."/>
            <person name="Kohler A."/>
            <person name="Murat C."/>
            <person name="Tang N."/>
            <person name="Roy S."/>
            <person name="Loubradou J."/>
            <person name="Henrissat B."/>
            <person name="Grigoriev I.V."/>
            <person name="Corradi N."/>
            <person name="Roux C."/>
            <person name="Martin F.M."/>
        </authorList>
    </citation>
    <scope>NUCLEOTIDE SEQUENCE [LARGE SCALE GENOMIC DNA]</scope>
    <source>
        <strain evidence="2 3">DAOM 194757</strain>
    </source>
</reference>
<proteinExistence type="predicted"/>
<gene>
    <name evidence="2" type="ORF">C2G38_1953420</name>
</gene>
<dbReference type="InterPro" id="IPR001245">
    <property type="entry name" value="Ser-Thr/Tyr_kinase_cat_dom"/>
</dbReference>
<dbReference type="Proteomes" id="UP000266673">
    <property type="component" value="Unassembled WGS sequence"/>
</dbReference>
<keyword evidence="2" id="KW-0808">Transferase</keyword>
<keyword evidence="3" id="KW-1185">Reference proteome</keyword>